<feature type="compositionally biased region" description="Polar residues" evidence="1">
    <location>
        <begin position="444"/>
        <end position="454"/>
    </location>
</feature>
<evidence type="ECO:0000256" key="1">
    <source>
        <dbReference type="SAM" id="MobiDB-lite"/>
    </source>
</evidence>
<dbReference type="SUPFAM" id="SSF51045">
    <property type="entry name" value="WW domain"/>
    <property type="match status" value="1"/>
</dbReference>
<dbReference type="Gene3D" id="2.20.70.10">
    <property type="match status" value="1"/>
</dbReference>
<feature type="region of interest" description="Disordered" evidence="1">
    <location>
        <begin position="40"/>
        <end position="60"/>
    </location>
</feature>
<dbReference type="Proteomes" id="UP001190700">
    <property type="component" value="Unassembled WGS sequence"/>
</dbReference>
<evidence type="ECO:0000313" key="3">
    <source>
        <dbReference type="EMBL" id="KAK3278792.1"/>
    </source>
</evidence>
<keyword evidence="4" id="KW-1185">Reference proteome</keyword>
<dbReference type="AlphaFoldDB" id="A0AAE0LBC0"/>
<gene>
    <name evidence="3" type="ORF">CYMTET_13293</name>
</gene>
<organism evidence="3 4">
    <name type="scientific">Cymbomonas tetramitiformis</name>
    <dbReference type="NCBI Taxonomy" id="36881"/>
    <lineage>
        <taxon>Eukaryota</taxon>
        <taxon>Viridiplantae</taxon>
        <taxon>Chlorophyta</taxon>
        <taxon>Pyramimonadophyceae</taxon>
        <taxon>Pyramimonadales</taxon>
        <taxon>Pyramimonadaceae</taxon>
        <taxon>Cymbomonas</taxon>
    </lineage>
</organism>
<feature type="compositionally biased region" description="Low complexity" evidence="1">
    <location>
        <begin position="179"/>
        <end position="199"/>
    </location>
</feature>
<dbReference type="PROSITE" id="PS50020">
    <property type="entry name" value="WW_DOMAIN_2"/>
    <property type="match status" value="1"/>
</dbReference>
<dbReference type="CDD" id="cd00201">
    <property type="entry name" value="WW"/>
    <property type="match status" value="1"/>
</dbReference>
<feature type="region of interest" description="Disordered" evidence="1">
    <location>
        <begin position="444"/>
        <end position="525"/>
    </location>
</feature>
<feature type="compositionally biased region" description="Acidic residues" evidence="1">
    <location>
        <begin position="249"/>
        <end position="263"/>
    </location>
</feature>
<proteinExistence type="predicted"/>
<feature type="compositionally biased region" description="Acidic residues" evidence="1">
    <location>
        <begin position="40"/>
        <end position="59"/>
    </location>
</feature>
<protein>
    <recommendedName>
        <fullName evidence="2">WW domain-containing protein</fullName>
    </recommendedName>
</protein>
<dbReference type="InterPro" id="IPR001202">
    <property type="entry name" value="WW_dom"/>
</dbReference>
<feature type="region of interest" description="Disordered" evidence="1">
    <location>
        <begin position="235"/>
        <end position="271"/>
    </location>
</feature>
<name>A0AAE0LBC0_9CHLO</name>
<accession>A0AAE0LBC0</accession>
<feature type="compositionally biased region" description="Polar residues" evidence="1">
    <location>
        <begin position="86"/>
        <end position="105"/>
    </location>
</feature>
<sequence>MGEPKELANGWYQYLDASDRPYFYNTITEVTQWEMPEELEDFEDGVEEYEEEEDDDDDAAPTNAFAEIFLRETDAGDSSYHEDPETTSFHLPQKPQKTGTVQSGLSEDPSGKSQFADAMLLLRKQGVFDGSQPEEKRERSASAVARRRREVSQFSESLKTLKGLGVDGPGAAAVTPPTSHYASRASSGSVSGLSPSGLAEEFMVAKSSEPDQSFEQYMSAETTQDIPPIESQPELAAVSEAVPQAEPEPATEPEAESEAEPEAAADWGGDSEATVSPELAELLAPQSQIPPSHPSWDTVTFQAVVFVWYESNGASRTEPLFPGPDGNLQVGPIHVAWDGLIMNGPGSSVTTTIPYENIVMWTLHLEETCLDLTLDGTFKPENRSIEWWTGSVLELRCCLSSTDATVNLGNKIKEVCMKKAKETKATDLNKSAIAAAAATLSHQVNTTTPTQRRASLSRKVSVGDDPVGNIQAAAKGGGNLDGYWQEVPGEVPPPPEQKEKKKKGMVKKIFGGKSKKDKDKDKEKA</sequence>
<dbReference type="EMBL" id="LGRX02005280">
    <property type="protein sequence ID" value="KAK3278792.1"/>
    <property type="molecule type" value="Genomic_DNA"/>
</dbReference>
<feature type="compositionally biased region" description="Polar residues" evidence="1">
    <location>
        <begin position="210"/>
        <end position="222"/>
    </location>
</feature>
<reference evidence="3 4" key="1">
    <citation type="journal article" date="2015" name="Genome Biol. Evol.">
        <title>Comparative Genomics of a Bacterivorous Green Alga Reveals Evolutionary Causalities and Consequences of Phago-Mixotrophic Mode of Nutrition.</title>
        <authorList>
            <person name="Burns J.A."/>
            <person name="Paasch A."/>
            <person name="Narechania A."/>
            <person name="Kim E."/>
        </authorList>
    </citation>
    <scope>NUCLEOTIDE SEQUENCE [LARGE SCALE GENOMIC DNA]</scope>
    <source>
        <strain evidence="3 4">PLY_AMNH</strain>
    </source>
</reference>
<dbReference type="SMART" id="SM00456">
    <property type="entry name" value="WW"/>
    <property type="match status" value="1"/>
</dbReference>
<dbReference type="PROSITE" id="PS01159">
    <property type="entry name" value="WW_DOMAIN_1"/>
    <property type="match status" value="1"/>
</dbReference>
<feature type="compositionally biased region" description="Basic and acidic residues" evidence="1">
    <location>
        <begin position="72"/>
        <end position="84"/>
    </location>
</feature>
<comment type="caution">
    <text evidence="3">The sequence shown here is derived from an EMBL/GenBank/DDBJ whole genome shotgun (WGS) entry which is preliminary data.</text>
</comment>
<feature type="compositionally biased region" description="Low complexity" evidence="1">
    <location>
        <begin position="236"/>
        <end position="248"/>
    </location>
</feature>
<feature type="compositionally biased region" description="Basic and acidic residues" evidence="1">
    <location>
        <begin position="514"/>
        <end position="525"/>
    </location>
</feature>
<feature type="domain" description="WW" evidence="2">
    <location>
        <begin position="5"/>
        <end position="38"/>
    </location>
</feature>
<dbReference type="InterPro" id="IPR036020">
    <property type="entry name" value="WW_dom_sf"/>
</dbReference>
<feature type="region of interest" description="Disordered" evidence="1">
    <location>
        <begin position="72"/>
        <end position="222"/>
    </location>
</feature>
<dbReference type="Pfam" id="PF00397">
    <property type="entry name" value="WW"/>
    <property type="match status" value="1"/>
</dbReference>
<evidence type="ECO:0000259" key="2">
    <source>
        <dbReference type="PROSITE" id="PS50020"/>
    </source>
</evidence>
<evidence type="ECO:0000313" key="4">
    <source>
        <dbReference type="Proteomes" id="UP001190700"/>
    </source>
</evidence>